<protein>
    <submittedName>
        <fullName evidence="1">Uncharacterized protein</fullName>
    </submittedName>
</protein>
<evidence type="ECO:0000313" key="1">
    <source>
        <dbReference type="EMBL" id="MPN22824.1"/>
    </source>
</evidence>
<comment type="caution">
    <text evidence="1">The sequence shown here is derived from an EMBL/GenBank/DDBJ whole genome shotgun (WGS) entry which is preliminary data.</text>
</comment>
<accession>A0A645GFT9</accession>
<name>A0A645GFT9_9ZZZZ</name>
<gene>
    <name evidence="1" type="ORF">SDC9_170208</name>
</gene>
<dbReference type="AlphaFoldDB" id="A0A645GFT9"/>
<proteinExistence type="predicted"/>
<dbReference type="EMBL" id="VSSQ01071153">
    <property type="protein sequence ID" value="MPN22824.1"/>
    <property type="molecule type" value="Genomic_DNA"/>
</dbReference>
<organism evidence="1">
    <name type="scientific">bioreactor metagenome</name>
    <dbReference type="NCBI Taxonomy" id="1076179"/>
    <lineage>
        <taxon>unclassified sequences</taxon>
        <taxon>metagenomes</taxon>
        <taxon>ecological metagenomes</taxon>
    </lineage>
</organism>
<reference evidence="1" key="1">
    <citation type="submission" date="2019-08" db="EMBL/GenBank/DDBJ databases">
        <authorList>
            <person name="Kucharzyk K."/>
            <person name="Murdoch R.W."/>
            <person name="Higgins S."/>
            <person name="Loffler F."/>
        </authorList>
    </citation>
    <scope>NUCLEOTIDE SEQUENCE</scope>
</reference>
<sequence>MRFRPLQPQELACCQHLILAGHAKSVMNVCLAQTVLPGSGQVIGVSASIQGNILTLPPQIHVQQVGMGGARMKAYATQRAPDVYVSNPTNRFAIGLKQAFTLYMFNAKPIG</sequence>